<accession>A0ABX1C4B2</accession>
<dbReference type="InterPro" id="IPR023753">
    <property type="entry name" value="FAD/NAD-binding_dom"/>
</dbReference>
<feature type="domain" description="FAD/NAD(P)-binding" evidence="7">
    <location>
        <begin position="29"/>
        <end position="303"/>
    </location>
</feature>
<evidence type="ECO:0000256" key="6">
    <source>
        <dbReference type="SAM" id="MobiDB-lite"/>
    </source>
</evidence>
<evidence type="ECO:0000259" key="7">
    <source>
        <dbReference type="Pfam" id="PF07992"/>
    </source>
</evidence>
<dbReference type="PANTHER" id="PTHR42913">
    <property type="entry name" value="APOPTOSIS-INDUCING FACTOR 1"/>
    <property type="match status" value="1"/>
</dbReference>
<dbReference type="EMBL" id="JAATEN010000028">
    <property type="protein sequence ID" value="NJQ03641.1"/>
    <property type="molecule type" value="Genomic_DNA"/>
</dbReference>
<dbReference type="RefSeq" id="WP_168104268.1">
    <property type="nucleotide sequence ID" value="NZ_JAATEN010000028.1"/>
</dbReference>
<keyword evidence="4" id="KW-0274">FAD</keyword>
<organism evidence="8 9">
    <name type="scientific">Streptomyces zingiberis</name>
    <dbReference type="NCBI Taxonomy" id="2053010"/>
    <lineage>
        <taxon>Bacteria</taxon>
        <taxon>Bacillati</taxon>
        <taxon>Actinomycetota</taxon>
        <taxon>Actinomycetes</taxon>
        <taxon>Kitasatosporales</taxon>
        <taxon>Streptomycetaceae</taxon>
        <taxon>Streptomyces</taxon>
    </lineage>
</organism>
<evidence type="ECO:0000313" key="9">
    <source>
        <dbReference type="Proteomes" id="UP000695264"/>
    </source>
</evidence>
<evidence type="ECO:0000256" key="2">
    <source>
        <dbReference type="ARBA" id="ARBA00005272"/>
    </source>
</evidence>
<comment type="similarity">
    <text evidence="2">Belongs to the NADH dehydrogenase family.</text>
</comment>
<dbReference type="InterPro" id="IPR036188">
    <property type="entry name" value="FAD/NAD-bd_sf"/>
</dbReference>
<name>A0ABX1C4B2_9ACTN</name>
<comment type="caution">
    <text evidence="8">The sequence shown here is derived from an EMBL/GenBank/DDBJ whole genome shotgun (WGS) entry which is preliminary data.</text>
</comment>
<keyword evidence="9" id="KW-1185">Reference proteome</keyword>
<comment type="cofactor">
    <cofactor evidence="1">
        <name>FAD</name>
        <dbReference type="ChEBI" id="CHEBI:57692"/>
    </cofactor>
</comment>
<protein>
    <submittedName>
        <fullName evidence="8">FAD-dependent oxidoreductase</fullName>
    </submittedName>
</protein>
<evidence type="ECO:0000256" key="4">
    <source>
        <dbReference type="ARBA" id="ARBA00022827"/>
    </source>
</evidence>
<dbReference type="PRINTS" id="PR00368">
    <property type="entry name" value="FADPNR"/>
</dbReference>
<dbReference type="SUPFAM" id="SSF51905">
    <property type="entry name" value="FAD/NAD(P)-binding domain"/>
    <property type="match status" value="1"/>
</dbReference>
<evidence type="ECO:0000313" key="8">
    <source>
        <dbReference type="EMBL" id="NJQ03641.1"/>
    </source>
</evidence>
<feature type="region of interest" description="Disordered" evidence="6">
    <location>
        <begin position="1"/>
        <end position="27"/>
    </location>
</feature>
<reference evidence="8 9" key="1">
    <citation type="submission" date="2020-03" db="EMBL/GenBank/DDBJ databases">
        <title>WGS of actinomycetes isolated from Thailand.</title>
        <authorList>
            <person name="Thawai C."/>
        </authorList>
    </citation>
    <scope>NUCLEOTIDE SEQUENCE [LARGE SCALE GENOMIC DNA]</scope>
    <source>
        <strain evidence="8 9">PLAI 1-29</strain>
    </source>
</reference>
<proteinExistence type="inferred from homology"/>
<dbReference type="PRINTS" id="PR00469">
    <property type="entry name" value="PNDRDTASEII"/>
</dbReference>
<dbReference type="PANTHER" id="PTHR42913:SF3">
    <property type="entry name" value="64 KDA MITOCHONDRIAL NADH DEHYDROGENASE (EUROFUNG)"/>
    <property type="match status" value="1"/>
</dbReference>
<keyword evidence="3" id="KW-0285">Flavoprotein</keyword>
<sequence>MPSDSTARPVRGRATGPRPAHRPGGSAAHVVVLGGGYAGLTAALGLAPHHRVTLVDPADGFTERIRLHQRAATGVEVTRPFSRLLGRSGVAHLPSRATDVDPVGRLVHTDDGRVLRYDRLVYALGSRTATGGGVLGTGDRAYTTETAAELHKHLLDDPGAAVTVVGGGFTGIETVTELAEAHPGREVRLVTSGELGPGLSHKGRDHVRRVLRGLGVAVTEGRRVGTADELDTEMVVWTAALTARAELARRAGIEVDPTGRIPVEPTLRSRSHPEIYAIGDAAALTTAEAGPLRMACATATPMGAQAARAVTADLRGREPRPLRFSYFGACVSLGRRDGLVQFLHPDDRPRERVITGRGAARFKEEVVRTTVRTLRLASRHPGVLRVLPGVG</sequence>
<evidence type="ECO:0000256" key="5">
    <source>
        <dbReference type="ARBA" id="ARBA00023002"/>
    </source>
</evidence>
<keyword evidence="5" id="KW-0560">Oxidoreductase</keyword>
<evidence type="ECO:0000256" key="1">
    <source>
        <dbReference type="ARBA" id="ARBA00001974"/>
    </source>
</evidence>
<dbReference type="InterPro" id="IPR051169">
    <property type="entry name" value="NADH-Q_oxidoreductase"/>
</dbReference>
<dbReference type="Gene3D" id="3.50.50.100">
    <property type="match status" value="1"/>
</dbReference>
<dbReference type="Proteomes" id="UP000695264">
    <property type="component" value="Unassembled WGS sequence"/>
</dbReference>
<evidence type="ECO:0000256" key="3">
    <source>
        <dbReference type="ARBA" id="ARBA00022630"/>
    </source>
</evidence>
<dbReference type="Pfam" id="PF07992">
    <property type="entry name" value="Pyr_redox_2"/>
    <property type="match status" value="1"/>
</dbReference>
<gene>
    <name evidence="8" type="ORF">HCK00_24775</name>
</gene>